<name>A0ABW1RX06_9LACO</name>
<sequence>MGQDEFIKAQSLTQKYKGELAKLLKESVKAGVIEAIAVLLGEGGDKK</sequence>
<reference evidence="2" key="1">
    <citation type="journal article" date="2019" name="Int. J. Syst. Evol. Microbiol.">
        <title>The Global Catalogue of Microorganisms (GCM) 10K type strain sequencing project: providing services to taxonomists for standard genome sequencing and annotation.</title>
        <authorList>
            <consortium name="The Broad Institute Genomics Platform"/>
            <consortium name="The Broad Institute Genome Sequencing Center for Infectious Disease"/>
            <person name="Wu L."/>
            <person name="Ma J."/>
        </authorList>
    </citation>
    <scope>NUCLEOTIDE SEQUENCE [LARGE SCALE GENOMIC DNA]</scope>
    <source>
        <strain evidence="2">CCM 8933</strain>
    </source>
</reference>
<comment type="caution">
    <text evidence="1">The sequence shown here is derived from an EMBL/GenBank/DDBJ whole genome shotgun (WGS) entry which is preliminary data.</text>
</comment>
<dbReference type="Proteomes" id="UP001596282">
    <property type="component" value="Unassembled WGS sequence"/>
</dbReference>
<organism evidence="1 2">
    <name type="scientific">Lactiplantibacillus daowaiensis</name>
    <dbReference type="NCBI Taxonomy" id="2559918"/>
    <lineage>
        <taxon>Bacteria</taxon>
        <taxon>Bacillati</taxon>
        <taxon>Bacillota</taxon>
        <taxon>Bacilli</taxon>
        <taxon>Lactobacillales</taxon>
        <taxon>Lactobacillaceae</taxon>
        <taxon>Lactiplantibacillus</taxon>
    </lineage>
</organism>
<dbReference type="RefSeq" id="WP_171001429.1">
    <property type="nucleotide sequence ID" value="NZ_BJDJ01000006.1"/>
</dbReference>
<gene>
    <name evidence="1" type="ORF">ACFP5Y_02020</name>
</gene>
<evidence type="ECO:0000313" key="1">
    <source>
        <dbReference type="EMBL" id="MFC6180022.1"/>
    </source>
</evidence>
<protein>
    <submittedName>
        <fullName evidence="1">Uncharacterized protein</fullName>
    </submittedName>
</protein>
<proteinExistence type="predicted"/>
<keyword evidence="2" id="KW-1185">Reference proteome</keyword>
<dbReference type="EMBL" id="JBHSSC010000005">
    <property type="protein sequence ID" value="MFC6180022.1"/>
    <property type="molecule type" value="Genomic_DNA"/>
</dbReference>
<evidence type="ECO:0000313" key="2">
    <source>
        <dbReference type="Proteomes" id="UP001596282"/>
    </source>
</evidence>
<accession>A0ABW1RX06</accession>